<name>A0A0D2E5N5_9EURO</name>
<feature type="repeat" description="ANK" evidence="3">
    <location>
        <begin position="965"/>
        <end position="997"/>
    </location>
</feature>
<feature type="compositionally biased region" description="Low complexity" evidence="4">
    <location>
        <begin position="31"/>
        <end position="41"/>
    </location>
</feature>
<dbReference type="PROSITE" id="PS50088">
    <property type="entry name" value="ANK_REPEAT"/>
    <property type="match status" value="5"/>
</dbReference>
<feature type="domain" description="NWD NACHT-NTPase N-terminal" evidence="5">
    <location>
        <begin position="77"/>
        <end position="297"/>
    </location>
</feature>
<accession>A0A0D2E5N5</accession>
<protein>
    <submittedName>
        <fullName evidence="7">Uncharacterized protein</fullName>
    </submittedName>
</protein>
<dbReference type="Pfam" id="PF17100">
    <property type="entry name" value="NACHT_N"/>
    <property type="match status" value="1"/>
</dbReference>
<dbReference type="Proteomes" id="UP000054266">
    <property type="component" value="Unassembled WGS sequence"/>
</dbReference>
<feature type="repeat" description="ANK" evidence="3">
    <location>
        <begin position="1032"/>
        <end position="1064"/>
    </location>
</feature>
<dbReference type="Pfam" id="PF24883">
    <property type="entry name" value="NPHP3_N"/>
    <property type="match status" value="1"/>
</dbReference>
<dbReference type="AlphaFoldDB" id="A0A0D2E5N5"/>
<proteinExistence type="predicted"/>
<sequence length="1096" mass="123460">MPVLDRLKIPGSRSGASQAANSKSRSKFKSPSRLSLRLFKSGTDAEERQGSSSDGSGLAAGAARQASPVPPLQATDNLWARAEEALKCDPVKKKLFEDYLEILGQRLDSKLDPADGHDRHKQLCQLIDVETRELEDKKWKFQVGDYTRGVAELFQRSFKAILSVKDLINTAATSCPPAALACAGATMILTILVAAKDQESAIVEGLHTTSTLICRLPVMEKLYRSNAHLSVLNTQEAVKFQQEFESTLTNLYSQILEFQARAVYHLRRWWIVQTWKGITGQDMWTGLLKDIEGSETQARKFTSDIDSVQMKQWFGKMEEAQDRQRVWQETTDHDKRLREFFRTLYTCPYKDRKDRNREREPGTCEWFTSHERFKTWNENQDLGILWVSADPGAGKSVLSKYLVDQVIPASGTRTTCYFFFKDDFPDQKSSANALCAILRQLFLEKPRLLRDSVLEKSERDGDKFTASFNDLWDMFIEAVADKDAGEIVCVLDALDECQETDRDRLIGALTSMYSNGPKHRNLKFFCTSRPYGSIRYLFRHLERHLPSIHLSGENEDEVKEISKEIDVVIKSRIKDIGVRKDLLSDEVSFLEQRLTANPQRTYLWVHLILDVIRHLGELTKGNIERATRNIPQTVNEAYTKILDKSSDREKAWTLLHAVLAAKEPLSLAEMAVILAIKPEHKTFDDIDKELQPEHRFRDTLRDLCGLFVVVVDSRIYLLHQTAREFLVKKPSSPDRPDGQHDWEESFDPRLSHRILAERTIWYLFSDIQETGGEALMNYSSSYWFIHFREAGISFDDELTASAATLCNPRSPKHEAWIVTDWPDELVKTSVSVDCLTVATALGLDAVVRRLVDLKKMDVNSSNYSRGTPLTIAAAQGHGKIVKFLLDIENIDIEATMAYGNRTPLILAATRGDMEMVRLLLEKGANVEARDSEQATALFAAADKGHVSVVDRLIKAGADVNSADQLGKTPLIRAAWGGRDTVAEILIRAGADVNWAGDLGVTPLLCAAQNGRNTTVKILLQAGAITEARDLENHSTALIWAARGAHKDVVRLLLDAGADREAKDWDGRSALSWAQELGHEEIEKMLLKEDVDLVDEA</sequence>
<dbReference type="PANTHER" id="PTHR24180">
    <property type="entry name" value="CYCLIN-DEPENDENT KINASE INHIBITOR 2C-RELATED"/>
    <property type="match status" value="1"/>
</dbReference>
<organism evidence="7 8">
    <name type="scientific">Phialophora macrospora</name>
    <dbReference type="NCBI Taxonomy" id="1851006"/>
    <lineage>
        <taxon>Eukaryota</taxon>
        <taxon>Fungi</taxon>
        <taxon>Dikarya</taxon>
        <taxon>Ascomycota</taxon>
        <taxon>Pezizomycotina</taxon>
        <taxon>Eurotiomycetes</taxon>
        <taxon>Chaetothyriomycetidae</taxon>
        <taxon>Chaetothyriales</taxon>
        <taxon>Herpotrichiellaceae</taxon>
        <taxon>Phialophora</taxon>
    </lineage>
</organism>
<evidence type="ECO:0000313" key="8">
    <source>
        <dbReference type="Proteomes" id="UP000054266"/>
    </source>
</evidence>
<dbReference type="InterPro" id="IPR036770">
    <property type="entry name" value="Ankyrin_rpt-contain_sf"/>
</dbReference>
<dbReference type="InterPro" id="IPR027417">
    <property type="entry name" value="P-loop_NTPase"/>
</dbReference>
<dbReference type="Gene3D" id="3.40.50.300">
    <property type="entry name" value="P-loop containing nucleotide triphosphate hydrolases"/>
    <property type="match status" value="1"/>
</dbReference>
<feature type="domain" description="Nephrocystin 3-like N-terminal" evidence="6">
    <location>
        <begin position="362"/>
        <end position="529"/>
    </location>
</feature>
<dbReference type="PROSITE" id="PS50297">
    <property type="entry name" value="ANK_REP_REGION"/>
    <property type="match status" value="5"/>
</dbReference>
<evidence type="ECO:0000256" key="4">
    <source>
        <dbReference type="SAM" id="MobiDB-lite"/>
    </source>
</evidence>
<feature type="region of interest" description="Disordered" evidence="4">
    <location>
        <begin position="1"/>
        <end position="70"/>
    </location>
</feature>
<gene>
    <name evidence="7" type="ORF">PV04_05531</name>
</gene>
<evidence type="ECO:0000256" key="1">
    <source>
        <dbReference type="ARBA" id="ARBA00022737"/>
    </source>
</evidence>
<keyword evidence="8" id="KW-1185">Reference proteome</keyword>
<dbReference type="HOGENOM" id="CLU_000288_34_7_1"/>
<evidence type="ECO:0000313" key="7">
    <source>
        <dbReference type="EMBL" id="KIW69667.1"/>
    </source>
</evidence>
<keyword evidence="2 3" id="KW-0040">ANK repeat</keyword>
<evidence type="ECO:0000259" key="6">
    <source>
        <dbReference type="Pfam" id="PF24883"/>
    </source>
</evidence>
<dbReference type="SUPFAM" id="SSF48403">
    <property type="entry name" value="Ankyrin repeat"/>
    <property type="match status" value="1"/>
</dbReference>
<dbReference type="SMART" id="SM00248">
    <property type="entry name" value="ANK"/>
    <property type="match status" value="7"/>
</dbReference>
<feature type="repeat" description="ANK" evidence="3">
    <location>
        <begin position="899"/>
        <end position="931"/>
    </location>
</feature>
<feature type="repeat" description="ANK" evidence="3">
    <location>
        <begin position="932"/>
        <end position="964"/>
    </location>
</feature>
<dbReference type="Gene3D" id="1.25.40.20">
    <property type="entry name" value="Ankyrin repeat-containing domain"/>
    <property type="match status" value="3"/>
</dbReference>
<dbReference type="Pfam" id="PF13637">
    <property type="entry name" value="Ank_4"/>
    <property type="match status" value="1"/>
</dbReference>
<evidence type="ECO:0000256" key="2">
    <source>
        <dbReference type="ARBA" id="ARBA00023043"/>
    </source>
</evidence>
<feature type="compositionally biased region" description="Low complexity" evidence="4">
    <location>
        <begin position="50"/>
        <end position="63"/>
    </location>
</feature>
<dbReference type="InterPro" id="IPR002110">
    <property type="entry name" value="Ankyrin_rpt"/>
</dbReference>
<dbReference type="Pfam" id="PF12796">
    <property type="entry name" value="Ank_2"/>
    <property type="match status" value="1"/>
</dbReference>
<dbReference type="EMBL" id="KN846958">
    <property type="protein sequence ID" value="KIW69667.1"/>
    <property type="molecule type" value="Genomic_DNA"/>
</dbReference>
<evidence type="ECO:0000259" key="5">
    <source>
        <dbReference type="Pfam" id="PF17100"/>
    </source>
</evidence>
<keyword evidence="1" id="KW-0677">Repeat</keyword>
<dbReference type="InterPro" id="IPR051637">
    <property type="entry name" value="Ank_repeat_dom-contain_49"/>
</dbReference>
<dbReference type="InterPro" id="IPR056884">
    <property type="entry name" value="NPHP3-like_N"/>
</dbReference>
<dbReference type="Pfam" id="PF00023">
    <property type="entry name" value="Ank"/>
    <property type="match status" value="2"/>
</dbReference>
<dbReference type="STRING" id="5601.A0A0D2E5N5"/>
<dbReference type="PANTHER" id="PTHR24180:SF45">
    <property type="entry name" value="POLY [ADP-RIBOSE] POLYMERASE TANKYRASE"/>
    <property type="match status" value="1"/>
</dbReference>
<reference evidence="7 8" key="1">
    <citation type="submission" date="2015-01" db="EMBL/GenBank/DDBJ databases">
        <title>The Genome Sequence of Capronia semiimmersa CBS27337.</title>
        <authorList>
            <consortium name="The Broad Institute Genomics Platform"/>
            <person name="Cuomo C."/>
            <person name="de Hoog S."/>
            <person name="Gorbushina A."/>
            <person name="Stielow B."/>
            <person name="Teixiera M."/>
            <person name="Abouelleil A."/>
            <person name="Chapman S.B."/>
            <person name="Priest M."/>
            <person name="Young S.K."/>
            <person name="Wortman J."/>
            <person name="Nusbaum C."/>
            <person name="Birren B."/>
        </authorList>
    </citation>
    <scope>NUCLEOTIDE SEQUENCE [LARGE SCALE GENOMIC DNA]</scope>
    <source>
        <strain evidence="7 8">CBS 27337</strain>
    </source>
</reference>
<feature type="repeat" description="ANK" evidence="3">
    <location>
        <begin position="998"/>
        <end position="1030"/>
    </location>
</feature>
<dbReference type="SUPFAM" id="SSF52540">
    <property type="entry name" value="P-loop containing nucleoside triphosphate hydrolases"/>
    <property type="match status" value="1"/>
</dbReference>
<evidence type="ECO:0000256" key="3">
    <source>
        <dbReference type="PROSITE-ProRule" id="PRU00023"/>
    </source>
</evidence>
<dbReference type="InterPro" id="IPR031359">
    <property type="entry name" value="NACHT_N"/>
</dbReference>